<reference evidence="1" key="1">
    <citation type="submission" date="2021-05" db="EMBL/GenBank/DDBJ databases">
        <authorList>
            <person name="Pietrasiak N."/>
            <person name="Ward R."/>
            <person name="Stajich J.E."/>
            <person name="Kurbessoian T."/>
        </authorList>
    </citation>
    <scope>NUCLEOTIDE SEQUENCE</scope>
    <source>
        <strain evidence="1">JT2-VF2</strain>
    </source>
</reference>
<sequence>MTSTIAASLSEIEKIEQVREHLENCLNQKEQSDISAELAEFYIELSEIEGISIQEVIEKLRAVTEKASEIKTLIKQLKDSKKIVDKIRNLILIYDIFSEIIESYWDYLPPKATKTLSELQHDLKRRLREFKWVSVIDSILLLITRSTTGESLSTVYSKSVLRLVNAISEAVEQDTENSIDVEVVRAAKEEADREGTIPWEYIKARRRAGK</sequence>
<accession>A0A951Q281</accession>
<organism evidence="1 2">
    <name type="scientific">Mojavia pulchra JT2-VF2</name>
    <dbReference type="NCBI Taxonomy" id="287848"/>
    <lineage>
        <taxon>Bacteria</taxon>
        <taxon>Bacillati</taxon>
        <taxon>Cyanobacteriota</taxon>
        <taxon>Cyanophyceae</taxon>
        <taxon>Nostocales</taxon>
        <taxon>Nostocaceae</taxon>
    </lineage>
</organism>
<comment type="caution">
    <text evidence="1">The sequence shown here is derived from an EMBL/GenBank/DDBJ whole genome shotgun (WGS) entry which is preliminary data.</text>
</comment>
<protein>
    <submittedName>
        <fullName evidence="1">Uncharacterized protein</fullName>
    </submittedName>
</protein>
<dbReference type="AlphaFoldDB" id="A0A951Q281"/>
<evidence type="ECO:0000313" key="1">
    <source>
        <dbReference type="EMBL" id="MBW4564400.1"/>
    </source>
</evidence>
<evidence type="ECO:0000313" key="2">
    <source>
        <dbReference type="Proteomes" id="UP000715781"/>
    </source>
</evidence>
<dbReference type="Proteomes" id="UP000715781">
    <property type="component" value="Unassembled WGS sequence"/>
</dbReference>
<proteinExistence type="predicted"/>
<name>A0A951Q281_9NOST</name>
<dbReference type="EMBL" id="JAHHHN010000021">
    <property type="protein sequence ID" value="MBW4564400.1"/>
    <property type="molecule type" value="Genomic_DNA"/>
</dbReference>
<gene>
    <name evidence="1" type="ORF">KME32_25310</name>
</gene>
<reference evidence="1" key="2">
    <citation type="journal article" date="2022" name="Microbiol. Resour. Announc.">
        <title>Metagenome Sequencing to Explore Phylogenomics of Terrestrial Cyanobacteria.</title>
        <authorList>
            <person name="Ward R.D."/>
            <person name="Stajich J.E."/>
            <person name="Johansen J.R."/>
            <person name="Huntemann M."/>
            <person name="Clum A."/>
            <person name="Foster B."/>
            <person name="Foster B."/>
            <person name="Roux S."/>
            <person name="Palaniappan K."/>
            <person name="Varghese N."/>
            <person name="Mukherjee S."/>
            <person name="Reddy T.B.K."/>
            <person name="Daum C."/>
            <person name="Copeland A."/>
            <person name="Chen I.A."/>
            <person name="Ivanova N.N."/>
            <person name="Kyrpides N.C."/>
            <person name="Shapiro N."/>
            <person name="Eloe-Fadrosh E.A."/>
            <person name="Pietrasiak N."/>
        </authorList>
    </citation>
    <scope>NUCLEOTIDE SEQUENCE</scope>
    <source>
        <strain evidence="1">JT2-VF2</strain>
    </source>
</reference>